<comment type="subcellular location">
    <subcellularLocation>
        <location evidence="1">Cytoplasm</location>
    </subcellularLocation>
</comment>
<dbReference type="PROSITE" id="PS50082">
    <property type="entry name" value="WD_REPEATS_2"/>
    <property type="match status" value="1"/>
</dbReference>
<dbReference type="STRING" id="246404.A0A507FM22"/>
<evidence type="ECO:0000256" key="5">
    <source>
        <dbReference type="PROSITE-ProRule" id="PRU00221"/>
    </source>
</evidence>
<feature type="compositionally biased region" description="Polar residues" evidence="6">
    <location>
        <begin position="1"/>
        <end position="18"/>
    </location>
</feature>
<keyword evidence="8" id="KW-1185">Reference proteome</keyword>
<feature type="region of interest" description="Disordered" evidence="6">
    <location>
        <begin position="1"/>
        <end position="92"/>
    </location>
</feature>
<feature type="repeat" description="WD" evidence="5">
    <location>
        <begin position="575"/>
        <end position="597"/>
    </location>
</feature>
<dbReference type="OrthoDB" id="366230at2759"/>
<dbReference type="GO" id="GO:0045504">
    <property type="term" value="F:dynein heavy chain binding"/>
    <property type="evidence" value="ECO:0007669"/>
    <property type="project" value="TreeGrafter"/>
</dbReference>
<dbReference type="Proteomes" id="UP000320333">
    <property type="component" value="Unassembled WGS sequence"/>
</dbReference>
<dbReference type="PANTHER" id="PTHR12442:SF5">
    <property type="entry name" value="DYNEIN AXONEMAL INTERMEDIATE CHAIN 3"/>
    <property type="match status" value="1"/>
</dbReference>
<evidence type="ECO:0000256" key="6">
    <source>
        <dbReference type="SAM" id="MobiDB-lite"/>
    </source>
</evidence>
<dbReference type="PANTHER" id="PTHR12442">
    <property type="entry name" value="DYNEIN INTERMEDIATE CHAIN"/>
    <property type="match status" value="1"/>
</dbReference>
<name>A0A507FM22_9FUNG</name>
<dbReference type="GO" id="GO:0036156">
    <property type="term" value="C:inner dynein arm"/>
    <property type="evidence" value="ECO:0007669"/>
    <property type="project" value="TreeGrafter"/>
</dbReference>
<dbReference type="Gene3D" id="2.130.10.10">
    <property type="entry name" value="YVTN repeat-like/Quinoprotein amine dehydrogenase"/>
    <property type="match status" value="2"/>
</dbReference>
<dbReference type="SUPFAM" id="SSF50978">
    <property type="entry name" value="WD40 repeat-like"/>
    <property type="match status" value="1"/>
</dbReference>
<keyword evidence="2" id="KW-0963">Cytoplasm</keyword>
<organism evidence="7 8">
    <name type="scientific">Chytriomyces confervae</name>
    <dbReference type="NCBI Taxonomy" id="246404"/>
    <lineage>
        <taxon>Eukaryota</taxon>
        <taxon>Fungi</taxon>
        <taxon>Fungi incertae sedis</taxon>
        <taxon>Chytridiomycota</taxon>
        <taxon>Chytridiomycota incertae sedis</taxon>
        <taxon>Chytridiomycetes</taxon>
        <taxon>Chytridiales</taxon>
        <taxon>Chytriomycetaceae</taxon>
        <taxon>Chytriomyces</taxon>
    </lineage>
</organism>
<dbReference type="InterPro" id="IPR015943">
    <property type="entry name" value="WD40/YVTN_repeat-like_dom_sf"/>
</dbReference>
<feature type="region of interest" description="Disordered" evidence="6">
    <location>
        <begin position="491"/>
        <end position="521"/>
    </location>
</feature>
<dbReference type="GO" id="GO:0045503">
    <property type="term" value="F:dynein light chain binding"/>
    <property type="evidence" value="ECO:0007669"/>
    <property type="project" value="TreeGrafter"/>
</dbReference>
<dbReference type="GO" id="GO:0036159">
    <property type="term" value="P:inner dynein arm assembly"/>
    <property type="evidence" value="ECO:0007669"/>
    <property type="project" value="TreeGrafter"/>
</dbReference>
<dbReference type="InterPro" id="IPR050687">
    <property type="entry name" value="Dynein_IC"/>
</dbReference>
<evidence type="ECO:0008006" key="9">
    <source>
        <dbReference type="Google" id="ProtNLM"/>
    </source>
</evidence>
<evidence type="ECO:0000313" key="8">
    <source>
        <dbReference type="Proteomes" id="UP000320333"/>
    </source>
</evidence>
<evidence type="ECO:0000256" key="3">
    <source>
        <dbReference type="ARBA" id="ARBA00022574"/>
    </source>
</evidence>
<feature type="compositionally biased region" description="Low complexity" evidence="6">
    <location>
        <begin position="505"/>
        <end position="521"/>
    </location>
</feature>
<dbReference type="Pfam" id="PF00400">
    <property type="entry name" value="WD40"/>
    <property type="match status" value="2"/>
</dbReference>
<reference evidence="7 8" key="1">
    <citation type="journal article" date="2019" name="Sci. Rep.">
        <title>Comparative genomics of chytrid fungi reveal insights into the obligate biotrophic and pathogenic lifestyle of Synchytrium endobioticum.</title>
        <authorList>
            <person name="van de Vossenberg B.T.L.H."/>
            <person name="Warris S."/>
            <person name="Nguyen H.D.T."/>
            <person name="van Gent-Pelzer M.P.E."/>
            <person name="Joly D.L."/>
            <person name="van de Geest H.C."/>
            <person name="Bonants P.J.M."/>
            <person name="Smith D.S."/>
            <person name="Levesque C.A."/>
            <person name="van der Lee T.A.J."/>
        </authorList>
    </citation>
    <scope>NUCLEOTIDE SEQUENCE [LARGE SCALE GENOMIC DNA]</scope>
    <source>
        <strain evidence="7 8">CBS 675.73</strain>
    </source>
</reference>
<dbReference type="InterPro" id="IPR001680">
    <property type="entry name" value="WD40_rpt"/>
</dbReference>
<comment type="caution">
    <text evidence="7">The sequence shown here is derived from an EMBL/GenBank/DDBJ whole genome shotgun (WGS) entry which is preliminary data.</text>
</comment>
<evidence type="ECO:0000256" key="2">
    <source>
        <dbReference type="ARBA" id="ARBA00022490"/>
    </source>
</evidence>
<evidence type="ECO:0000256" key="4">
    <source>
        <dbReference type="ARBA" id="ARBA00022737"/>
    </source>
</evidence>
<evidence type="ECO:0000256" key="1">
    <source>
        <dbReference type="ARBA" id="ARBA00004496"/>
    </source>
</evidence>
<keyword evidence="4" id="KW-0677">Repeat</keyword>
<feature type="compositionally biased region" description="Polar residues" evidence="6">
    <location>
        <begin position="25"/>
        <end position="55"/>
    </location>
</feature>
<dbReference type="GO" id="GO:0060294">
    <property type="term" value="P:cilium movement involved in cell motility"/>
    <property type="evidence" value="ECO:0007669"/>
    <property type="project" value="TreeGrafter"/>
</dbReference>
<gene>
    <name evidence="7" type="ORF">CcCBS67573_g02653</name>
</gene>
<dbReference type="InterPro" id="IPR036322">
    <property type="entry name" value="WD40_repeat_dom_sf"/>
</dbReference>
<protein>
    <recommendedName>
        <fullName evidence="9">WD repeat-containing protein 63</fullName>
    </recommendedName>
</protein>
<dbReference type="SMART" id="SM00320">
    <property type="entry name" value="WD40"/>
    <property type="match status" value="4"/>
</dbReference>
<dbReference type="EMBL" id="QEAP01000058">
    <property type="protein sequence ID" value="TPX76077.1"/>
    <property type="molecule type" value="Genomic_DNA"/>
</dbReference>
<proteinExistence type="predicted"/>
<accession>A0A507FM22</accession>
<dbReference type="AlphaFoldDB" id="A0A507FM22"/>
<keyword evidence="3 5" id="KW-0853">WD repeat</keyword>
<evidence type="ECO:0000313" key="7">
    <source>
        <dbReference type="EMBL" id="TPX76077.1"/>
    </source>
</evidence>
<sequence length="1183" mass="131782">MDAKASTNQLNVNATPSSAIKRGKSNLQLGGTVSNSVRTLSTAKNNRSTVSLNTAQQQQQQQQQPPASATASDPTVKPPLDKPPIGEALAPGNKNVDIPLEGILPLFLTTMTQDIFKVKSGEDVTAEKPIKIIPKADMLADIQARRAISDFQPAQAKIIEYPADELLLYYDADFKYGQNFFLCISPDAVDYILRPATVDPAAEEVTYGRPKKPVSKPWECLGSDKDMELEQVFDTRDLVHVKLSRMRREFGKVCNFSDREGTGDAVLECKSYKDPAYEVNRIELGISVQAISEVETKSTQTNWFRPLNFSCQYEPLLLADDTQRIILQTDEMIDFVKLVSDSFDDVLQQNCLVNIFSDDFKELGEEELNFEKGSHSILQEYQSFTDLKHSKDKSISCTDWHPTLKGVVGVSCVKRVTFDERVESGFVVRSKQSLILIWSFHDPIHPQLILEAPEDINCFQFNPSDPNFIAGGCINGQIILWDISEHQDKLKSNRKTHNGDESSTSDALNAGDAAASGASSNADEPVIPIVKYIVASSIELSHRSAISDLQWLPNNMLVSHNGDVNENPELGSRQLVTCSLDGQVYLWDTRSKKDLKALDLAWKPFLRVPLSAMDNTFDYGLTKVSLKSLEKILETLQPKVAEKPEEGGEEKKKKDKKDASGIVPISKFFTATEEGDLIIADWVVEKSAEEKGSRVEHAFSWHFGPMSDLQRSPFFPDILLSTGGWSFHVWKEKTITGPLISSSLSSSYIISGRWSPTRPGVFFISKADGTIEVWDLLDSTYQPASVQNVASAGISHMNIRQYPGKGVTQFVAAADDEGTLHILEKAIMKGLFEREVRRIGYVSERKQIRTREKGAWEQSKLEATQALKAQAAAVVAAAEAAAKKAEEAESNAKGGSSGEDAPPVAPSAEDDRMDKMELEYRKFEKKRSLEVRRVKDARAIQQQLAKYGLDICIPFRSEFYNEQVATPGGHPPLPTLDAGPTLSLLIANTRTLWDHFTAHLKQDPSRLNAKNPLDEYVRNSIEASLQTVLGSNSPERSVRFAFEFGDKFVAFQRLGHVTGEAYYNSSCFISSHPQVGPWQAFRAVATVLVSAADVPNEFDELDDPHPEGAERVAECMRQYFDVVKLAGGPRESGPKEIYRYLVAARDAATRPDQMQHRYSEEQIEYHYTKNRSVLRRCVEQDVK</sequence>
<feature type="region of interest" description="Disordered" evidence="6">
    <location>
        <begin position="886"/>
        <end position="913"/>
    </location>
</feature>